<accession>B9WIW4</accession>
<dbReference type="AlphaFoldDB" id="B9WIW4"/>
<dbReference type="OrthoDB" id="2894435at2759"/>
<protein>
    <recommendedName>
        <fullName evidence="4">FAR1 domain-containing protein</fullName>
    </recommendedName>
</protein>
<dbReference type="HOGENOM" id="CLU_1320731_0_0_1"/>
<gene>
    <name evidence="1" type="ordered locus">Cd36_62770</name>
    <name evidence="2" type="ORF">CD36_62770</name>
</gene>
<dbReference type="Proteomes" id="UP000002605">
    <property type="component" value="Chromosome 6"/>
</dbReference>
<dbReference type="KEGG" id="cdu:CD36_62770"/>
<reference evidence="2 3" key="1">
    <citation type="journal article" date="2009" name="Genome Res.">
        <title>Comparative genomics of the fungal pathogens Candida dubliniensis and Candida albicans.</title>
        <authorList>
            <person name="Jackson A.P."/>
            <person name="Gamble J.A."/>
            <person name="Yeomans T."/>
            <person name="Moran G.P."/>
            <person name="Saunders D."/>
            <person name="Harris D."/>
            <person name="Aslett M."/>
            <person name="Barrell J.F."/>
            <person name="Butler G."/>
            <person name="Citiulo F."/>
            <person name="Coleman D.C."/>
            <person name="de Groot P.W.J."/>
            <person name="Goodwin T.J."/>
            <person name="Quail M.A."/>
            <person name="McQuillan J."/>
            <person name="Munro C.A."/>
            <person name="Pain A."/>
            <person name="Poulter R.T."/>
            <person name="Rajandream M.A."/>
            <person name="Renauld H."/>
            <person name="Spiering M.J."/>
            <person name="Tivey A."/>
            <person name="Gow N.A.R."/>
            <person name="Barrell B."/>
            <person name="Sullivan D.J."/>
            <person name="Berriman M."/>
        </authorList>
    </citation>
    <scope>NUCLEOTIDE SEQUENCE [LARGE SCALE GENOMIC DNA]</scope>
    <source>
        <strain evidence="3">CD36 / ATCC MYA-646 / CBS 7987 / NCPF 3949 / NRRL Y-17841</strain>
    </source>
</reference>
<dbReference type="GeneID" id="8048575"/>
<keyword evidence="3" id="KW-1185">Reference proteome</keyword>
<proteinExistence type="predicted"/>
<evidence type="ECO:0000313" key="1">
    <source>
        <dbReference type="CGD" id="CAL0000170535"/>
    </source>
</evidence>
<dbReference type="VEuPathDB" id="FungiDB:CD36_62770"/>
<evidence type="ECO:0008006" key="4">
    <source>
        <dbReference type="Google" id="ProtNLM"/>
    </source>
</evidence>
<dbReference type="EMBL" id="FM992693">
    <property type="protein sequence ID" value="CAX41182.1"/>
    <property type="molecule type" value="Genomic_DNA"/>
</dbReference>
<name>B9WIW4_CANDC</name>
<organism evidence="2 3">
    <name type="scientific">Candida dubliniensis (strain CD36 / ATCC MYA-646 / CBS 7987 / NCPF 3949 / NRRL Y-17841)</name>
    <name type="common">Yeast</name>
    <dbReference type="NCBI Taxonomy" id="573826"/>
    <lineage>
        <taxon>Eukaryota</taxon>
        <taxon>Fungi</taxon>
        <taxon>Dikarya</taxon>
        <taxon>Ascomycota</taxon>
        <taxon>Saccharomycotina</taxon>
        <taxon>Pichiomycetes</taxon>
        <taxon>Debaryomycetaceae</taxon>
        <taxon>Candida/Lodderomyces clade</taxon>
        <taxon>Candida</taxon>
    </lineage>
</organism>
<dbReference type="RefSeq" id="XP_002421026.1">
    <property type="nucleotide sequence ID" value="XM_002420981.1"/>
</dbReference>
<evidence type="ECO:0000313" key="3">
    <source>
        <dbReference type="Proteomes" id="UP000002605"/>
    </source>
</evidence>
<dbReference type="CGD" id="CAL0000170535">
    <property type="gene designation" value="Cd36_62770"/>
</dbReference>
<sequence>MNNTVDDNKTLQAAFKEASSAPEKFMFNGLPNESEDNVDLIIGYFKDDDFERWFKSISLNYNWSRKSSFESPEENNNDNKTGKSLYSKEEYFGCFSRGKFKSKSKKSNDAIVNQTVSSIKSDCPARLYVKQQKGIPGYKLIGFVPTHNHAPQENGPLNAVARDWLVDVVEKGYTRSQIAKILFNLHGQRNRSQISMSYRPFLRIQTSY</sequence>
<evidence type="ECO:0000313" key="2">
    <source>
        <dbReference type="EMBL" id="CAX41182.1"/>
    </source>
</evidence>